<feature type="region of interest" description="Disordered" evidence="9">
    <location>
        <begin position="1886"/>
        <end position="1908"/>
    </location>
</feature>
<keyword evidence="6 7" id="KW-1015">Disulfide bond</keyword>
<dbReference type="PRINTS" id="PR00261">
    <property type="entry name" value="LDLRECEPTOR"/>
</dbReference>
<evidence type="ECO:0000256" key="9">
    <source>
        <dbReference type="SAM" id="MobiDB-lite"/>
    </source>
</evidence>
<comment type="caution">
    <text evidence="7">Lacks conserved residue(s) required for the propagation of feature annotation.</text>
</comment>
<dbReference type="PROSITE" id="PS50105">
    <property type="entry name" value="SAM_DOMAIN"/>
    <property type="match status" value="1"/>
</dbReference>
<sequence length="2283" mass="264755">MAIISLVLVLFSLFYVGAVVYVYNTVDSSSVEFYDCILHNGLFYCRRPKEVINLNRSNDREKCYNEGIVHSFDEIYADNISISIILHKWKSSIEKVDQYLRYMQHPNEFDGYLCECINAQSFGKNCEYLLPTGTTFVETLNSAVSLKRFHPKYGQIYGDIICYTTLECNFGLLCLDWRDICDGAQQCMSGLDENKCDKLEFNECEDDEYRCMNGMCIPEEYFLDGEFDCLDWSDEIQYYDDGNCPIEEASAQCDDRVCPRNQWPCGDGQCITDRLQFQNLTQINSQCRNRREQYFMCETHYVKVMWTLPNGRCYEDTGYEEVNVTNRTIHDDCQYLLRCILSKGAEKHCSCTNNSCIDRLNTTCPSYNIQFPKAGILAPYILSFYYRTRNASSVGPDLFWINGTIKCQDTLIDISGAPFLYFSTLPRVEDSLCRYAKNRSSFGNKSYDQSCHSHSLTFNNRPYSSSNICSKPDKCISIYRMKDGFIDCTDKMDETNDYPLDKICSKVKRYRFRCSFAQPTCLSVTTLGNLRNDCENLFDERWVGTSAKLIDIKCNKLWKDECRMLREYIEESWILGGTNEIVEQVEQVRIPFRSYCDTFWNLASQGDENVTECSDSWVCPEEQWRCDTGQCIEAEWVLDGVWDCFDASNENDPLTSFVSDRNLRLVPYSTLKNKSINLNRTYRTSPFSSICNLTMEFPCFHFNASNPWDNVTYNRPCISRHKIGDNRIDCYGAIDERNTVTHCDQLTMLGYNFKCQSSDQCIPYWDHCSGSRCTTSSDDRFWCDIRQNSPTCDILLDSMNMCEYEKISKLTGVPYRKDKEFGAKHTNNKLRLVQFPADANISKLEADLNSTANSTQTATASPDIKSEPIAYWCNRGVGVYMNNGSIACFCPPQYYGDKCEFHTDRITVLLHLNLSQSIYPVDMNVKIVLKILVLLLFNNETITNNLFHVRPTAEMTIYSKKMMHFLYSHSPQFLQHKKQLYMPTNRVHDCTICFSSVDGNKEYLRHIRQVHGNDRLFSTHCPLCDSSFIFTYSKSFLHHFRKHLSHPLADQEEPPLLFSNDDQMKVDNCNEFEHELLSFEIETRDPVEELKKHYTGMLLKLREGHVLPGNVMKTISLSISCLLQTFSDGLLPKLNLDIDNKISGDYNQHIENILFDISRNEHSFISSCQMYFKFVKPIEICLPTGGKAYYVPICEVLLNLFQKNDLYNCIKQEKHYISQFQGQDILYHYRNAEIGRQHPTLKKKDNCLLLQLYSDDLGVVNPLMGRSSTHKLTTFYFSIDDLPARHKSSLNTVHLLLLCTRNDFEDQRNRRILFRKLSEDLKHLENNGLILPGDVNPTYFTISTLCADNLAAHELGGFTCAFNYGYCCRYCLTNHRDMKTRYNETQVLIRTTTSHDLQVKQVRNVPGDKKIYGINEESILSILPSFHPVISLPPDIMHDILEGVMPKLTACLLHTIVSSRLCSAAQLCRRINKYTYGVNDKQNRPPPFKEKDILDERVPGKAMEKFCLFLNLPFILYDIVEKIPYWFLYEELREIWDVLYCDYPRKSWLSTLEETIWEFVQLFQTIYPAQFIPKCHFLIHAARNIAKYGPLKRQMNLRYEAKHHLLKQIANRCNNFINLPYTISRRAQLRQCYELMDNNILKPDGVSGKFCKRRTISFKQTIQNAFHADYRFNYGEFVQCVKWVTLDNVRYKIGDFFVFHLMGGEEIPLFVEIKKNSFFPAVENEKTTLVGQSQMEWTKEDVSHWLVENRLEKYVQRCIDEEIDGPSLFYLSSKSIEELLSTISDDNVCKKPTIGAKTAFETKLNELKTTVFSANNTIMTLNEEQSNLLMQQLESKETRSLSILDCFNVDSSYHDDKESQNQKSPSIAYTYHSPFHQFVTNINSPRLNGASPYPTDQQLSNDVLTSHTTPQSERKFPLIYLLPNFDTSFELAVQNPSPLEFGPRCRKKQQLVKTIRDDVVNTYGSDFYPTSAEFDRMVVAVKNKYSALSRIFGDDMGTLESALKQQFSRDRHVYTSPSEVVEKKRLSHGHPNSGRKLKFLKVDLVTHREYLADENEQSEELLMQLEKQVESMRGIMCNANYDLGQVKTKMDMTYSHRQRIIKENKLIKEILELYPALSVTTIFIREINLHCDPHYGDIAQALKSNCSKLVKALDESGKENIDEEEKPFAVLEHIIMKRFKHSKKLLLNHEPIDAYPMVQTQTTNGIKYYSIVIEYNTLIMTNSQSEALSILIGSYNLFNIKYPDKIRTTLEVLNGLSFKKRTFSLSLGAKRFFNEHKINIGEL</sequence>
<dbReference type="SUPFAM" id="SSF57424">
    <property type="entry name" value="LDL receptor-like module"/>
    <property type="match status" value="2"/>
</dbReference>
<keyword evidence="4" id="KW-1133">Transmembrane helix</keyword>
<dbReference type="InterPro" id="IPR013761">
    <property type="entry name" value="SAM/pointed_sf"/>
</dbReference>
<evidence type="ECO:0000256" key="6">
    <source>
        <dbReference type="ARBA" id="ARBA00023157"/>
    </source>
</evidence>
<evidence type="ECO:0000256" key="4">
    <source>
        <dbReference type="ARBA" id="ARBA00022989"/>
    </source>
</evidence>
<comment type="subcellular location">
    <subcellularLocation>
        <location evidence="1">Membrane</location>
        <topology evidence="1">Single-pass membrane protein</topology>
    </subcellularLocation>
</comment>
<dbReference type="SMART" id="SM00192">
    <property type="entry name" value="LDLa"/>
    <property type="match status" value="5"/>
</dbReference>
<feature type="disulfide bond" evidence="7">
    <location>
        <begin position="619"/>
        <end position="631"/>
    </location>
</feature>
<dbReference type="PROSITE" id="PS00028">
    <property type="entry name" value="ZINC_FINGER_C2H2_1"/>
    <property type="match status" value="1"/>
</dbReference>
<dbReference type="PANTHER" id="PTHR24270">
    <property type="entry name" value="LOW-DENSITY LIPOPROTEIN RECEPTOR-RELATED"/>
    <property type="match status" value="1"/>
</dbReference>
<organism evidence="12 13">
    <name type="scientific">Rotaria magnacalcarata</name>
    <dbReference type="NCBI Taxonomy" id="392030"/>
    <lineage>
        <taxon>Eukaryota</taxon>
        <taxon>Metazoa</taxon>
        <taxon>Spiralia</taxon>
        <taxon>Gnathifera</taxon>
        <taxon>Rotifera</taxon>
        <taxon>Eurotatoria</taxon>
        <taxon>Bdelloidea</taxon>
        <taxon>Philodinida</taxon>
        <taxon>Philodinidae</taxon>
        <taxon>Rotaria</taxon>
    </lineage>
</organism>
<dbReference type="InterPro" id="IPR002172">
    <property type="entry name" value="LDrepeatLR_classA_rpt"/>
</dbReference>
<feature type="coiled-coil region" evidence="8">
    <location>
        <begin position="2048"/>
        <end position="2075"/>
    </location>
</feature>
<evidence type="ECO:0000256" key="10">
    <source>
        <dbReference type="SAM" id="SignalP"/>
    </source>
</evidence>
<keyword evidence="10" id="KW-0732">Signal</keyword>
<dbReference type="CDD" id="cd00112">
    <property type="entry name" value="LDLa"/>
    <property type="match status" value="1"/>
</dbReference>
<dbReference type="SUPFAM" id="SSF47769">
    <property type="entry name" value="SAM/Pointed domain"/>
    <property type="match status" value="1"/>
</dbReference>
<dbReference type="SMART" id="SM00355">
    <property type="entry name" value="ZnF_C2H2"/>
    <property type="match status" value="2"/>
</dbReference>
<keyword evidence="3" id="KW-0677">Repeat</keyword>
<feature type="disulfide bond" evidence="7">
    <location>
        <begin position="626"/>
        <end position="644"/>
    </location>
</feature>
<name>A0A816LRN8_9BILA</name>
<gene>
    <name evidence="12" type="ORF">WKI299_LOCUS1020</name>
</gene>
<evidence type="ECO:0000256" key="2">
    <source>
        <dbReference type="ARBA" id="ARBA00022692"/>
    </source>
</evidence>
<reference evidence="12" key="1">
    <citation type="submission" date="2021-02" db="EMBL/GenBank/DDBJ databases">
        <authorList>
            <person name="Nowell W R."/>
        </authorList>
    </citation>
    <scope>NUCLEOTIDE SEQUENCE</scope>
</reference>
<evidence type="ECO:0000256" key="7">
    <source>
        <dbReference type="PROSITE-ProRule" id="PRU00124"/>
    </source>
</evidence>
<feature type="domain" description="SAM" evidence="11">
    <location>
        <begin position="1737"/>
        <end position="1779"/>
    </location>
</feature>
<dbReference type="Gene3D" id="4.10.400.10">
    <property type="entry name" value="Low-density Lipoprotein Receptor"/>
    <property type="match status" value="2"/>
</dbReference>
<evidence type="ECO:0000313" key="12">
    <source>
        <dbReference type="EMBL" id="CAF1933857.1"/>
    </source>
</evidence>
<evidence type="ECO:0000256" key="1">
    <source>
        <dbReference type="ARBA" id="ARBA00004167"/>
    </source>
</evidence>
<comment type="caution">
    <text evidence="12">The sequence shown here is derived from an EMBL/GenBank/DDBJ whole genome shotgun (WGS) entry which is preliminary data.</text>
</comment>
<evidence type="ECO:0000256" key="5">
    <source>
        <dbReference type="ARBA" id="ARBA00023136"/>
    </source>
</evidence>
<proteinExistence type="predicted"/>
<feature type="disulfide bond" evidence="7">
    <location>
        <begin position="204"/>
        <end position="216"/>
    </location>
</feature>
<dbReference type="GO" id="GO:0005886">
    <property type="term" value="C:plasma membrane"/>
    <property type="evidence" value="ECO:0007669"/>
    <property type="project" value="TreeGrafter"/>
</dbReference>
<feature type="compositionally biased region" description="Polar residues" evidence="9">
    <location>
        <begin position="1894"/>
        <end position="1908"/>
    </location>
</feature>
<keyword evidence="2" id="KW-0812">Transmembrane</keyword>
<dbReference type="EMBL" id="CAJNRF010000058">
    <property type="protein sequence ID" value="CAF1933857.1"/>
    <property type="molecule type" value="Genomic_DNA"/>
</dbReference>
<accession>A0A816LRN8</accession>
<dbReference type="InterPro" id="IPR001660">
    <property type="entry name" value="SAM"/>
</dbReference>
<evidence type="ECO:0000259" key="11">
    <source>
        <dbReference type="PROSITE" id="PS50105"/>
    </source>
</evidence>
<feature type="disulfide bond" evidence="7">
    <location>
        <begin position="211"/>
        <end position="229"/>
    </location>
</feature>
<dbReference type="GO" id="GO:0016192">
    <property type="term" value="P:vesicle-mediated transport"/>
    <property type="evidence" value="ECO:0007669"/>
    <property type="project" value="UniProtKB-ARBA"/>
</dbReference>
<dbReference type="InterPro" id="IPR036055">
    <property type="entry name" value="LDL_receptor-like_sf"/>
</dbReference>
<dbReference type="PROSITE" id="PS50068">
    <property type="entry name" value="LDLRA_2"/>
    <property type="match status" value="2"/>
</dbReference>
<dbReference type="Gene3D" id="1.10.150.50">
    <property type="entry name" value="Transcription Factor, Ets-1"/>
    <property type="match status" value="1"/>
</dbReference>
<keyword evidence="8" id="KW-0175">Coiled coil</keyword>
<protein>
    <recommendedName>
        <fullName evidence="11">SAM domain-containing protein</fullName>
    </recommendedName>
</protein>
<evidence type="ECO:0000256" key="3">
    <source>
        <dbReference type="ARBA" id="ARBA00022737"/>
    </source>
</evidence>
<dbReference type="Pfam" id="PF00057">
    <property type="entry name" value="Ldl_recept_a"/>
    <property type="match status" value="1"/>
</dbReference>
<dbReference type="InterPro" id="IPR050685">
    <property type="entry name" value="LDLR"/>
</dbReference>
<feature type="signal peptide" evidence="10">
    <location>
        <begin position="1"/>
        <end position="18"/>
    </location>
</feature>
<dbReference type="Proteomes" id="UP000663856">
    <property type="component" value="Unassembled WGS sequence"/>
</dbReference>
<evidence type="ECO:0000313" key="13">
    <source>
        <dbReference type="Proteomes" id="UP000663856"/>
    </source>
</evidence>
<keyword evidence="5" id="KW-0472">Membrane</keyword>
<evidence type="ECO:0000256" key="8">
    <source>
        <dbReference type="SAM" id="Coils"/>
    </source>
</evidence>
<feature type="chain" id="PRO_5032597530" description="SAM domain-containing protein" evidence="10">
    <location>
        <begin position="19"/>
        <end position="2283"/>
    </location>
</feature>
<dbReference type="InterPro" id="IPR013087">
    <property type="entry name" value="Znf_C2H2_type"/>
</dbReference>